<organism evidence="3 4">
    <name type="scientific">Glycomyces sambucus</name>
    <dbReference type="NCBI Taxonomy" id="380244"/>
    <lineage>
        <taxon>Bacteria</taxon>
        <taxon>Bacillati</taxon>
        <taxon>Actinomycetota</taxon>
        <taxon>Actinomycetes</taxon>
        <taxon>Glycomycetales</taxon>
        <taxon>Glycomycetaceae</taxon>
        <taxon>Glycomyces</taxon>
    </lineage>
</organism>
<dbReference type="RefSeq" id="WP_091043524.1">
    <property type="nucleotide sequence ID" value="NZ_FNGF01000001.1"/>
</dbReference>
<accession>A0A1G9DJY0</accession>
<evidence type="ECO:0000259" key="2">
    <source>
        <dbReference type="Pfam" id="PF13785"/>
    </source>
</evidence>
<dbReference type="InterPro" id="IPR025235">
    <property type="entry name" value="DUF4178"/>
</dbReference>
<dbReference type="AlphaFoldDB" id="A0A1G9DJY0"/>
<keyword evidence="4" id="KW-1185">Reference proteome</keyword>
<evidence type="ECO:0000256" key="1">
    <source>
        <dbReference type="SAM" id="MobiDB-lite"/>
    </source>
</evidence>
<dbReference type="OrthoDB" id="3775810at2"/>
<evidence type="ECO:0000313" key="4">
    <source>
        <dbReference type="Proteomes" id="UP000198662"/>
    </source>
</evidence>
<feature type="region of interest" description="Disordered" evidence="1">
    <location>
        <begin position="122"/>
        <end position="142"/>
    </location>
</feature>
<dbReference type="Proteomes" id="UP000198662">
    <property type="component" value="Unassembled WGS sequence"/>
</dbReference>
<name>A0A1G9DJY0_9ACTN</name>
<proteinExistence type="predicted"/>
<protein>
    <recommendedName>
        <fullName evidence="2">DUF4178 domain-containing protein</fullName>
    </recommendedName>
</protein>
<gene>
    <name evidence="3" type="ORF">SAMN05216298_0941</name>
</gene>
<dbReference type="STRING" id="380244.SAMN05216298_0941"/>
<reference evidence="4" key="1">
    <citation type="submission" date="2016-10" db="EMBL/GenBank/DDBJ databases">
        <authorList>
            <person name="Varghese N."/>
            <person name="Submissions S."/>
        </authorList>
    </citation>
    <scope>NUCLEOTIDE SEQUENCE [LARGE SCALE GENOMIC DNA]</scope>
    <source>
        <strain evidence="4">CGMCC 4.3147</strain>
    </source>
</reference>
<evidence type="ECO:0000313" key="3">
    <source>
        <dbReference type="EMBL" id="SDK64144.1"/>
    </source>
</evidence>
<dbReference type="EMBL" id="FNGF01000001">
    <property type="protein sequence ID" value="SDK64144.1"/>
    <property type="molecule type" value="Genomic_DNA"/>
</dbReference>
<dbReference type="Pfam" id="PF13785">
    <property type="entry name" value="DUF4178"/>
    <property type="match status" value="1"/>
</dbReference>
<feature type="domain" description="DUF4178" evidence="2">
    <location>
        <begin position="59"/>
        <end position="192"/>
    </location>
</feature>
<sequence>MTLVIVLLIAAAAVLGWVLWRNGQRKREAERTAAAPGPVDPFADADTDVLRGDPRRLKAADLVELYGKTLAVRGTLRLSEGDYRWAEHFLDTGTGVKRWLSVEADPDLEVVMWEELTDSDLKPGPRELSHEGVSYRSDEKGTARYTSEATTGLAPTGTVHYHDYAGPDGQKLSFERFGDEGKWELAKGLTLDRNQITIYHQSEEV</sequence>